<keyword evidence="2" id="KW-1185">Reference proteome</keyword>
<organism evidence="1 2">
    <name type="scientific">Naegleria fowleri</name>
    <name type="common">Brain eating amoeba</name>
    <dbReference type="NCBI Taxonomy" id="5763"/>
    <lineage>
        <taxon>Eukaryota</taxon>
        <taxon>Discoba</taxon>
        <taxon>Heterolobosea</taxon>
        <taxon>Tetramitia</taxon>
        <taxon>Eutetramitia</taxon>
        <taxon>Vahlkampfiidae</taxon>
        <taxon>Naegleria</taxon>
    </lineage>
</organism>
<accession>A0A6A5BT53</accession>
<name>A0A6A5BT53_NAEFO</name>
<dbReference type="VEuPathDB" id="AmoebaDB:NfTy_078380"/>
<comment type="caution">
    <text evidence="1">The sequence shown here is derived from an EMBL/GenBank/DDBJ whole genome shotgun (WGS) entry which is preliminary data.</text>
</comment>
<dbReference type="AlphaFoldDB" id="A0A6A5BT53"/>
<dbReference type="EMBL" id="VFQX01000016">
    <property type="protein sequence ID" value="KAF0981263.1"/>
    <property type="molecule type" value="Genomic_DNA"/>
</dbReference>
<dbReference type="VEuPathDB" id="AmoebaDB:FDP41_013051"/>
<sequence length="301" mass="34767">MNTSHTAKYVDYLWAIKFLSSNNNIQQEQFLQWVAVCMFQQLRHREHNPIIIPNIEIDDSDSIDVYSSFGLAGSKTCKKNVWSLTDSTYRNSKVKAFMNTIQQMFLVTGACLLEVLGLYFQTYQAKFLTVLNYVGFQSGTESELVMTCYVIIRQTYFSNIANVRNTKEEILLLKDFMLLSDERYQHFIDYVGLNHFLPCSTTICRCRKEINNIITKNYEIINDGTCIACNYLNVLHDLLIIHANECKRINADPKLKMLAKTFLVGAVGPLNLILSPQSRHSYISCMTMDNNENKEKFQTTF</sequence>
<evidence type="ECO:0000313" key="2">
    <source>
        <dbReference type="Proteomes" id="UP000444721"/>
    </source>
</evidence>
<evidence type="ECO:0000313" key="1">
    <source>
        <dbReference type="EMBL" id="KAF0981263.1"/>
    </source>
</evidence>
<dbReference type="Proteomes" id="UP000444721">
    <property type="component" value="Unassembled WGS sequence"/>
</dbReference>
<protein>
    <submittedName>
        <fullName evidence="1">Uncharacterized protein</fullName>
    </submittedName>
</protein>
<reference evidence="1 2" key="1">
    <citation type="journal article" date="2019" name="Sci. Rep.">
        <title>Nanopore sequencing improves the draft genome of the human pathogenic amoeba Naegleria fowleri.</title>
        <authorList>
            <person name="Liechti N."/>
            <person name="Schurch N."/>
            <person name="Bruggmann R."/>
            <person name="Wittwer M."/>
        </authorList>
    </citation>
    <scope>NUCLEOTIDE SEQUENCE [LARGE SCALE GENOMIC DNA]</scope>
    <source>
        <strain evidence="1 2">ATCC 30894</strain>
    </source>
</reference>
<dbReference type="OrthoDB" id="10497584at2759"/>
<proteinExistence type="predicted"/>
<gene>
    <name evidence="1" type="ORF">FDP41_013051</name>
</gene>
<dbReference type="RefSeq" id="XP_044565976.1">
    <property type="nucleotide sequence ID" value="XM_044703639.1"/>
</dbReference>
<dbReference type="GeneID" id="68120266"/>